<reference evidence="2 3" key="1">
    <citation type="submission" date="2019-07" db="EMBL/GenBank/DDBJ databases">
        <title>Genomes of Cafeteria roenbergensis.</title>
        <authorList>
            <person name="Fischer M.G."/>
            <person name="Hackl T."/>
            <person name="Roman M."/>
        </authorList>
    </citation>
    <scope>NUCLEOTIDE SEQUENCE [LARGE SCALE GENOMIC DNA]</scope>
    <source>
        <strain evidence="2 3">BVI</strain>
    </source>
</reference>
<dbReference type="OMA" id="SWHIEST"/>
<protein>
    <submittedName>
        <fullName evidence="2">Uncharacterized protein</fullName>
    </submittedName>
</protein>
<dbReference type="PANTHER" id="PTHR36960:SF1">
    <property type="entry name" value="SI:DKEY-32E6.3"/>
    <property type="match status" value="1"/>
</dbReference>
<name>A0A5A8CJA6_CAFRO</name>
<dbReference type="PANTHER" id="PTHR36960">
    <property type="entry name" value="SI:DKEY-32E6.3"/>
    <property type="match status" value="1"/>
</dbReference>
<feature type="compositionally biased region" description="Low complexity" evidence="1">
    <location>
        <begin position="290"/>
        <end position="302"/>
    </location>
</feature>
<dbReference type="Proteomes" id="UP000323011">
    <property type="component" value="Unassembled WGS sequence"/>
</dbReference>
<organism evidence="2 3">
    <name type="scientific">Cafeteria roenbergensis</name>
    <name type="common">Marine flagellate</name>
    <dbReference type="NCBI Taxonomy" id="33653"/>
    <lineage>
        <taxon>Eukaryota</taxon>
        <taxon>Sar</taxon>
        <taxon>Stramenopiles</taxon>
        <taxon>Bigyra</taxon>
        <taxon>Opalozoa</taxon>
        <taxon>Bicosoecida</taxon>
        <taxon>Cafeteriaceae</taxon>
        <taxon>Cafeteria</taxon>
    </lineage>
</organism>
<keyword evidence="3" id="KW-1185">Reference proteome</keyword>
<dbReference type="AlphaFoldDB" id="A0A5A8CJA6"/>
<gene>
    <name evidence="2" type="ORF">FNF29_03320</name>
</gene>
<sequence>MRMAAAVGSLTTRRLWVHLDVNKTLIGVDPASGQDVHTALVGSLGKCVFGRVRDRSEHGCDLSEAIDSIPRLSLPDGSELPSKERKGFRFLAEGEDSVALEPPAVADGATLHSLVGFLEREVLPYMEEASADARGLVRSEVRAANEAIKTARRAALDLVLRPGGAAARFLPHLQAMKDALAVPPALAPAYAASGLSHAADGSLRFLCPAYFTLLQWLARNRPESTVVIRTFGTDLPEVVAEHNAFCEGRHPLYPSGPRLDGSPFAIGGGSEGRGATGGPAAGPGAGAGAGAAPPEGEAGRPGVDFRLRCPEGTGAMLRFADGPMGTAMSTVRVGAEGKGAGPAQVVVGTAAIHEELERRRALGMRAMGIQDHYRWWKSHDEVGEAGKVLLVKDGPAALSEELSVFFDDNIGGHRAKIVDARDYTTGEPVPFSRSKGLFLRKVAMPLVLKGDSFFVDGVRDAERRADAIVNGEA</sequence>
<comment type="caution">
    <text evidence="2">The sequence shown here is derived from an EMBL/GenBank/DDBJ whole genome shotgun (WGS) entry which is preliminary data.</text>
</comment>
<feature type="region of interest" description="Disordered" evidence="1">
    <location>
        <begin position="265"/>
        <end position="304"/>
    </location>
</feature>
<feature type="compositionally biased region" description="Gly residues" evidence="1">
    <location>
        <begin position="266"/>
        <end position="289"/>
    </location>
</feature>
<evidence type="ECO:0000313" key="2">
    <source>
        <dbReference type="EMBL" id="KAA0153132.1"/>
    </source>
</evidence>
<evidence type="ECO:0000256" key="1">
    <source>
        <dbReference type="SAM" id="MobiDB-lite"/>
    </source>
</evidence>
<dbReference type="EMBL" id="VLTN01000017">
    <property type="protein sequence ID" value="KAA0153132.1"/>
    <property type="molecule type" value="Genomic_DNA"/>
</dbReference>
<proteinExistence type="predicted"/>
<evidence type="ECO:0000313" key="3">
    <source>
        <dbReference type="Proteomes" id="UP000323011"/>
    </source>
</evidence>
<accession>A0A5A8CJA6</accession>